<protein>
    <submittedName>
        <fullName evidence="1">Uncharacterized protein</fullName>
    </submittedName>
</protein>
<name>A0A0E9TYF7_ANGAN</name>
<dbReference type="AlphaFoldDB" id="A0A0E9TYF7"/>
<reference evidence="1" key="2">
    <citation type="journal article" date="2015" name="Fish Shellfish Immunol.">
        <title>Early steps in the European eel (Anguilla anguilla)-Vibrio vulnificus interaction in the gills: Role of the RtxA13 toxin.</title>
        <authorList>
            <person name="Callol A."/>
            <person name="Pajuelo D."/>
            <person name="Ebbesson L."/>
            <person name="Teles M."/>
            <person name="MacKenzie S."/>
            <person name="Amaro C."/>
        </authorList>
    </citation>
    <scope>NUCLEOTIDE SEQUENCE</scope>
</reference>
<dbReference type="EMBL" id="GBXM01049858">
    <property type="protein sequence ID" value="JAH58719.1"/>
    <property type="molecule type" value="Transcribed_RNA"/>
</dbReference>
<proteinExistence type="predicted"/>
<organism evidence="1">
    <name type="scientific">Anguilla anguilla</name>
    <name type="common">European freshwater eel</name>
    <name type="synonym">Muraena anguilla</name>
    <dbReference type="NCBI Taxonomy" id="7936"/>
    <lineage>
        <taxon>Eukaryota</taxon>
        <taxon>Metazoa</taxon>
        <taxon>Chordata</taxon>
        <taxon>Craniata</taxon>
        <taxon>Vertebrata</taxon>
        <taxon>Euteleostomi</taxon>
        <taxon>Actinopterygii</taxon>
        <taxon>Neopterygii</taxon>
        <taxon>Teleostei</taxon>
        <taxon>Anguilliformes</taxon>
        <taxon>Anguillidae</taxon>
        <taxon>Anguilla</taxon>
    </lineage>
</organism>
<evidence type="ECO:0000313" key="1">
    <source>
        <dbReference type="EMBL" id="JAH58719.1"/>
    </source>
</evidence>
<accession>A0A0E9TYF7</accession>
<reference evidence="1" key="1">
    <citation type="submission" date="2014-11" db="EMBL/GenBank/DDBJ databases">
        <authorList>
            <person name="Amaro Gonzalez C."/>
        </authorList>
    </citation>
    <scope>NUCLEOTIDE SEQUENCE</scope>
</reference>
<sequence length="30" mass="3477">MNLLSKRRLFSTSNHIMRDQSKSKGTVPIM</sequence>